<dbReference type="PANTHER" id="PTHR43434">
    <property type="entry name" value="PHOSPHOGLYCOLATE PHOSPHATASE"/>
    <property type="match status" value="1"/>
</dbReference>
<dbReference type="GO" id="GO:0008967">
    <property type="term" value="F:phosphoglycolate phosphatase activity"/>
    <property type="evidence" value="ECO:0007669"/>
    <property type="project" value="UniProtKB-EC"/>
</dbReference>
<organism evidence="8 9">
    <name type="scientific">Roseateles toxinivorans</name>
    <dbReference type="NCBI Taxonomy" id="270368"/>
    <lineage>
        <taxon>Bacteria</taxon>
        <taxon>Pseudomonadati</taxon>
        <taxon>Pseudomonadota</taxon>
        <taxon>Betaproteobacteria</taxon>
        <taxon>Burkholderiales</taxon>
        <taxon>Sphaerotilaceae</taxon>
        <taxon>Roseateles</taxon>
    </lineage>
</organism>
<dbReference type="InterPro" id="IPR023214">
    <property type="entry name" value="HAD_sf"/>
</dbReference>
<comment type="function">
    <text evidence="7">Specifically catalyzes the dephosphorylation of 2-phosphoglycolate. Is involved in the dissimilation of the intracellular 2-phosphoglycolate formed during the DNA repair of 3'-phosphoglycolate ends, a major class of DNA lesions induced by oxidative stress.</text>
</comment>
<dbReference type="SFLD" id="SFLDG01129">
    <property type="entry name" value="C1.5:_HAD__Beta-PGM__Phosphata"/>
    <property type="match status" value="1"/>
</dbReference>
<accession>A0A4R6QMV4</accession>
<dbReference type="EC" id="3.1.3.18" evidence="5"/>
<evidence type="ECO:0000256" key="4">
    <source>
        <dbReference type="ARBA" id="ARBA00011233"/>
    </source>
</evidence>
<comment type="subunit">
    <text evidence="4">Homotrimer.</text>
</comment>
<dbReference type="SFLD" id="SFLDG01135">
    <property type="entry name" value="C1.5.6:_HAD__Beta-PGM__Phospha"/>
    <property type="match status" value="1"/>
</dbReference>
<dbReference type="GO" id="GO:0019253">
    <property type="term" value="P:reductive pentose-phosphate cycle"/>
    <property type="evidence" value="ECO:0007669"/>
    <property type="project" value="UniProtKB-KW"/>
</dbReference>
<dbReference type="PANTHER" id="PTHR43434:SF1">
    <property type="entry name" value="PHOSPHOGLYCOLATE PHOSPHATASE"/>
    <property type="match status" value="1"/>
</dbReference>
<evidence type="ECO:0000256" key="7">
    <source>
        <dbReference type="ARBA" id="ARBA00059247"/>
    </source>
</evidence>
<dbReference type="Gene3D" id="3.40.50.1000">
    <property type="entry name" value="HAD superfamily/HAD-like"/>
    <property type="match status" value="1"/>
</dbReference>
<dbReference type="InterPro" id="IPR023198">
    <property type="entry name" value="PGP-like_dom2"/>
</dbReference>
<dbReference type="Pfam" id="PF00702">
    <property type="entry name" value="Hydrolase"/>
    <property type="match status" value="1"/>
</dbReference>
<protein>
    <recommendedName>
        <fullName evidence="5">phosphoglycolate phosphatase</fullName>
        <ecNumber evidence="5">3.1.3.18</ecNumber>
    </recommendedName>
</protein>
<comment type="catalytic activity">
    <reaction evidence="1">
        <text>2-phosphoglycolate + H2O = glycolate + phosphate</text>
        <dbReference type="Rhea" id="RHEA:14369"/>
        <dbReference type="ChEBI" id="CHEBI:15377"/>
        <dbReference type="ChEBI" id="CHEBI:29805"/>
        <dbReference type="ChEBI" id="CHEBI:43474"/>
        <dbReference type="ChEBI" id="CHEBI:58033"/>
        <dbReference type="EC" id="3.1.3.18"/>
    </reaction>
</comment>
<evidence type="ECO:0000256" key="2">
    <source>
        <dbReference type="ARBA" id="ARBA00004818"/>
    </source>
</evidence>
<dbReference type="NCBIfam" id="TIGR01549">
    <property type="entry name" value="HAD-SF-IA-v1"/>
    <property type="match status" value="1"/>
</dbReference>
<comment type="caution">
    <text evidence="8">The sequence shown here is derived from an EMBL/GenBank/DDBJ whole genome shotgun (WGS) entry which is preliminary data.</text>
</comment>
<evidence type="ECO:0000256" key="3">
    <source>
        <dbReference type="ARBA" id="ARBA00006171"/>
    </source>
</evidence>
<dbReference type="SUPFAM" id="SSF56784">
    <property type="entry name" value="HAD-like"/>
    <property type="match status" value="1"/>
</dbReference>
<dbReference type="RefSeq" id="WP_133702011.1">
    <property type="nucleotide sequence ID" value="NZ_SNXS01000004.1"/>
</dbReference>
<evidence type="ECO:0000313" key="8">
    <source>
        <dbReference type="EMBL" id="TDP64185.1"/>
    </source>
</evidence>
<evidence type="ECO:0000256" key="6">
    <source>
        <dbReference type="ARBA" id="ARBA00022567"/>
    </source>
</evidence>
<proteinExistence type="inferred from homology"/>
<dbReference type="EMBL" id="SNXS01000004">
    <property type="protein sequence ID" value="TDP64185.1"/>
    <property type="molecule type" value="Genomic_DNA"/>
</dbReference>
<keyword evidence="6" id="KW-0113">Calvin cycle</keyword>
<evidence type="ECO:0000256" key="5">
    <source>
        <dbReference type="ARBA" id="ARBA00013078"/>
    </source>
</evidence>
<dbReference type="InterPro" id="IPR050155">
    <property type="entry name" value="HAD-like_hydrolase_sf"/>
</dbReference>
<dbReference type="GO" id="GO:0006281">
    <property type="term" value="P:DNA repair"/>
    <property type="evidence" value="ECO:0007669"/>
    <property type="project" value="TreeGrafter"/>
</dbReference>
<dbReference type="FunFam" id="3.40.50.1000:FF:000022">
    <property type="entry name" value="Phosphoglycolate phosphatase"/>
    <property type="match status" value="1"/>
</dbReference>
<sequence length="230" mass="24905">MHDYQLISFDLDGTLVDTAGEIAEAVNRALEEHGLARRPTAEITLLIGAGTRELMLKLLARIFHENPSLSERLDIDALLVSLDRHYALTSGSAAVVYEGAREALARLRIAGIKTACVTNKELRHARRVLQATRLEPMFDLLIGGDSLAQKKPHASVLRHVARELGVCTTRSAHVGDSRTDIDAARNAGLAAWAVPYGYNAGEPIANARPQRIFASLSELAAHVLAPPSTH</sequence>
<dbReference type="Gene3D" id="1.10.150.240">
    <property type="entry name" value="Putative phosphatase, domain 2"/>
    <property type="match status" value="1"/>
</dbReference>
<comment type="similarity">
    <text evidence="3">Belongs to the HAD-like hydrolase superfamily. CbbY/CbbZ/Gph/YieH family.</text>
</comment>
<keyword evidence="9" id="KW-1185">Reference proteome</keyword>
<dbReference type="SFLD" id="SFLDS00003">
    <property type="entry name" value="Haloacid_Dehalogenase"/>
    <property type="match status" value="1"/>
</dbReference>
<gene>
    <name evidence="8" type="ORF">DES47_104474</name>
</gene>
<dbReference type="GO" id="GO:0005829">
    <property type="term" value="C:cytosol"/>
    <property type="evidence" value="ECO:0007669"/>
    <property type="project" value="TreeGrafter"/>
</dbReference>
<dbReference type="InterPro" id="IPR006439">
    <property type="entry name" value="HAD-SF_hydro_IA"/>
</dbReference>
<dbReference type="Proteomes" id="UP000295361">
    <property type="component" value="Unassembled WGS sequence"/>
</dbReference>
<name>A0A4R6QMV4_9BURK</name>
<reference evidence="8 9" key="1">
    <citation type="submission" date="2019-03" db="EMBL/GenBank/DDBJ databases">
        <title>Genomic Encyclopedia of Type Strains, Phase IV (KMG-IV): sequencing the most valuable type-strain genomes for metagenomic binning, comparative biology and taxonomic classification.</title>
        <authorList>
            <person name="Goeker M."/>
        </authorList>
    </citation>
    <scope>NUCLEOTIDE SEQUENCE [LARGE SCALE GENOMIC DNA]</scope>
    <source>
        <strain evidence="8 9">DSM 16998</strain>
    </source>
</reference>
<dbReference type="InParanoid" id="A0A4R6QMV4"/>
<comment type="pathway">
    <text evidence="2">Organic acid metabolism; glycolate biosynthesis; glycolate from 2-phosphoglycolate: step 1/1.</text>
</comment>
<dbReference type="OrthoDB" id="9807630at2"/>
<evidence type="ECO:0000313" key="9">
    <source>
        <dbReference type="Proteomes" id="UP000295361"/>
    </source>
</evidence>
<dbReference type="InterPro" id="IPR036412">
    <property type="entry name" value="HAD-like_sf"/>
</dbReference>
<dbReference type="AlphaFoldDB" id="A0A4R6QMV4"/>
<evidence type="ECO:0000256" key="1">
    <source>
        <dbReference type="ARBA" id="ARBA00000830"/>
    </source>
</evidence>